<dbReference type="AlphaFoldDB" id="A0A165BK03"/>
<dbReference type="EMBL" id="KV426450">
    <property type="protein sequence ID" value="KZV80790.1"/>
    <property type="molecule type" value="Genomic_DNA"/>
</dbReference>
<name>A0A165BK03_EXIGL</name>
<reference evidence="1 2" key="1">
    <citation type="journal article" date="2016" name="Mol. Biol. Evol.">
        <title>Comparative Genomics of Early-Diverging Mushroom-Forming Fungi Provides Insights into the Origins of Lignocellulose Decay Capabilities.</title>
        <authorList>
            <person name="Nagy L.G."/>
            <person name="Riley R."/>
            <person name="Tritt A."/>
            <person name="Adam C."/>
            <person name="Daum C."/>
            <person name="Floudas D."/>
            <person name="Sun H."/>
            <person name="Yadav J.S."/>
            <person name="Pangilinan J."/>
            <person name="Larsson K.H."/>
            <person name="Matsuura K."/>
            <person name="Barry K."/>
            <person name="Labutti K."/>
            <person name="Kuo R."/>
            <person name="Ohm R.A."/>
            <person name="Bhattacharya S.S."/>
            <person name="Shirouzu T."/>
            <person name="Yoshinaga Y."/>
            <person name="Martin F.M."/>
            <person name="Grigoriev I.V."/>
            <person name="Hibbett D.S."/>
        </authorList>
    </citation>
    <scope>NUCLEOTIDE SEQUENCE [LARGE SCALE GENOMIC DNA]</scope>
    <source>
        <strain evidence="1 2">HHB12029</strain>
    </source>
</reference>
<proteinExistence type="predicted"/>
<evidence type="ECO:0000313" key="1">
    <source>
        <dbReference type="EMBL" id="KZV80790.1"/>
    </source>
</evidence>
<organism evidence="1 2">
    <name type="scientific">Exidia glandulosa HHB12029</name>
    <dbReference type="NCBI Taxonomy" id="1314781"/>
    <lineage>
        <taxon>Eukaryota</taxon>
        <taxon>Fungi</taxon>
        <taxon>Dikarya</taxon>
        <taxon>Basidiomycota</taxon>
        <taxon>Agaricomycotina</taxon>
        <taxon>Agaricomycetes</taxon>
        <taxon>Auriculariales</taxon>
        <taxon>Exidiaceae</taxon>
        <taxon>Exidia</taxon>
    </lineage>
</organism>
<protein>
    <submittedName>
        <fullName evidence="1">Uncharacterized protein</fullName>
    </submittedName>
</protein>
<gene>
    <name evidence="1" type="ORF">EXIGLDRAFT_402878</name>
</gene>
<dbReference type="InParanoid" id="A0A165BK03"/>
<keyword evidence="2" id="KW-1185">Reference proteome</keyword>
<sequence length="78" mass="8759">MQSLTVQSLAVQAQSSTVQVHVAFRVAQARRRRRLGLPSLSLLNNDQRLCAQQLLTRAETLLNAVNHMCKFRSHICSS</sequence>
<evidence type="ECO:0000313" key="2">
    <source>
        <dbReference type="Proteomes" id="UP000077266"/>
    </source>
</evidence>
<accession>A0A165BK03</accession>
<dbReference type="Proteomes" id="UP000077266">
    <property type="component" value="Unassembled WGS sequence"/>
</dbReference>